<accession>A0ABT3RU65</accession>
<dbReference type="InterPro" id="IPR025402">
    <property type="entry name" value="DMP19_C"/>
</dbReference>
<dbReference type="Pfam" id="PF14300">
    <property type="entry name" value="DMP19"/>
    <property type="match status" value="1"/>
</dbReference>
<evidence type="ECO:0000313" key="3">
    <source>
        <dbReference type="Proteomes" id="UP001209885"/>
    </source>
</evidence>
<proteinExistence type="predicted"/>
<reference evidence="2 3" key="1">
    <citation type="submission" date="2022-11" db="EMBL/GenBank/DDBJ databases">
        <title>The characterization of three novel Bacteroidetes species and genomic analysis of their roles in tidal elemental geochemical cycles.</title>
        <authorList>
            <person name="Ma K."/>
        </authorList>
    </citation>
    <scope>NUCLEOTIDE SEQUENCE [LARGE SCALE GENOMIC DNA]</scope>
    <source>
        <strain evidence="2 3">M17</strain>
    </source>
</reference>
<comment type="caution">
    <text evidence="2">The sequence shown here is derived from an EMBL/GenBank/DDBJ whole genome shotgun (WGS) entry which is preliminary data.</text>
</comment>
<evidence type="ECO:0000313" key="2">
    <source>
        <dbReference type="EMBL" id="MCX2745319.1"/>
    </source>
</evidence>
<keyword evidence="3" id="KW-1185">Reference proteome</keyword>
<name>A0ABT3RU65_9BACT</name>
<gene>
    <name evidence="2" type="ORF">OO013_15685</name>
</gene>
<organism evidence="2 3">
    <name type="scientific">Mangrovivirga halotolerans</name>
    <dbReference type="NCBI Taxonomy" id="2993936"/>
    <lineage>
        <taxon>Bacteria</taxon>
        <taxon>Pseudomonadati</taxon>
        <taxon>Bacteroidota</taxon>
        <taxon>Cytophagia</taxon>
        <taxon>Cytophagales</taxon>
        <taxon>Mangrovivirgaceae</taxon>
        <taxon>Mangrovivirga</taxon>
    </lineage>
</organism>
<sequence>MNDNKGLEEVFLLTDNSDFSIALQEILVKRYSENPSSLNEVQLNLFLTMHLEDAGQADSILSFLQEEFPGYKERVIESLNEIGAIQSSKIIKQAVSLLPKDGSWFYENSDEDAEKLMDQLDIEFSNYPDGSLKDLYRKYAEERRDQF</sequence>
<protein>
    <recommendedName>
        <fullName evidence="1">DNA mimic protein DMP19 C-terminal domain-containing protein</fullName>
    </recommendedName>
</protein>
<dbReference type="EMBL" id="JAPFQN010000009">
    <property type="protein sequence ID" value="MCX2745319.1"/>
    <property type="molecule type" value="Genomic_DNA"/>
</dbReference>
<dbReference type="Gene3D" id="1.20.1420.60">
    <property type="match status" value="1"/>
</dbReference>
<dbReference type="RefSeq" id="WP_266057876.1">
    <property type="nucleotide sequence ID" value="NZ_JAPFQN010000009.1"/>
</dbReference>
<evidence type="ECO:0000259" key="1">
    <source>
        <dbReference type="Pfam" id="PF14300"/>
    </source>
</evidence>
<dbReference type="Proteomes" id="UP001209885">
    <property type="component" value="Unassembled WGS sequence"/>
</dbReference>
<feature type="domain" description="DNA mimic protein DMP19 C-terminal" evidence="1">
    <location>
        <begin position="37"/>
        <end position="142"/>
    </location>
</feature>